<gene>
    <name evidence="1" type="ORF">WMY93_024058</name>
</gene>
<dbReference type="Gene3D" id="1.20.58.2190">
    <property type="match status" value="1"/>
</dbReference>
<dbReference type="EMBL" id="JBBPFD010000017">
    <property type="protein sequence ID" value="KAK7892095.1"/>
    <property type="molecule type" value="Genomic_DNA"/>
</dbReference>
<proteinExistence type="predicted"/>
<comment type="caution">
    <text evidence="1">The sequence shown here is derived from an EMBL/GenBank/DDBJ whole genome shotgun (WGS) entry which is preliminary data.</text>
</comment>
<name>A0AAW0NH53_9GOBI</name>
<organism evidence="1 2">
    <name type="scientific">Mugilogobius chulae</name>
    <name type="common">yellowstripe goby</name>
    <dbReference type="NCBI Taxonomy" id="88201"/>
    <lineage>
        <taxon>Eukaryota</taxon>
        <taxon>Metazoa</taxon>
        <taxon>Chordata</taxon>
        <taxon>Craniata</taxon>
        <taxon>Vertebrata</taxon>
        <taxon>Euteleostomi</taxon>
        <taxon>Actinopterygii</taxon>
        <taxon>Neopterygii</taxon>
        <taxon>Teleostei</taxon>
        <taxon>Neoteleostei</taxon>
        <taxon>Acanthomorphata</taxon>
        <taxon>Gobiaria</taxon>
        <taxon>Gobiiformes</taxon>
        <taxon>Gobioidei</taxon>
        <taxon>Gobiidae</taxon>
        <taxon>Gobionellinae</taxon>
        <taxon>Mugilogobius</taxon>
    </lineage>
</organism>
<accession>A0AAW0NH53</accession>
<dbReference type="AlphaFoldDB" id="A0AAW0NH53"/>
<dbReference type="GO" id="GO:0005737">
    <property type="term" value="C:cytoplasm"/>
    <property type="evidence" value="ECO:0007669"/>
    <property type="project" value="TreeGrafter"/>
</dbReference>
<evidence type="ECO:0000313" key="1">
    <source>
        <dbReference type="EMBL" id="KAK7892095.1"/>
    </source>
</evidence>
<dbReference type="PANTHER" id="PTHR15326">
    <property type="entry name" value="SPERMATOGENESIS-ASSOCIATED PROTEIN 2/TAMOZHENNIC"/>
    <property type="match status" value="1"/>
</dbReference>
<keyword evidence="2" id="KW-1185">Reference proteome</keyword>
<protein>
    <submittedName>
        <fullName evidence="1">Uncharacterized protein</fullName>
    </submittedName>
</protein>
<evidence type="ECO:0000313" key="2">
    <source>
        <dbReference type="Proteomes" id="UP001460270"/>
    </source>
</evidence>
<dbReference type="PANTHER" id="PTHR15326:SF7">
    <property type="entry name" value="SPERMATOGENESIS-ASSOCIATED PROTEIN 2-LIKE PROTEIN"/>
    <property type="match status" value="1"/>
</dbReference>
<sequence>MTMTGTSNHRPGGRLQSFSRKAIIDHGTSLPCKDETLCNEVDELLKSEEGCDAHCLGLDTYNIMEETLQSEMYSGKFTHCIKPVFSAKQIEVLFGLLGYRRCSSGREQLRLQAQKVSAARVDELLRLSCAFFVARCECGLLLAALGRYAGQPRWELNIVRERQRGHNLQIALDSTMRLVDVKQPLQELPEENDMDLYTDEPEGDIVRELPVDESLAL</sequence>
<reference evidence="2" key="1">
    <citation type="submission" date="2024-04" db="EMBL/GenBank/DDBJ databases">
        <title>Salinicola lusitanus LLJ914,a marine bacterium isolated from the Okinawa Trough.</title>
        <authorList>
            <person name="Li J."/>
        </authorList>
    </citation>
    <scope>NUCLEOTIDE SEQUENCE [LARGE SCALE GENOMIC DNA]</scope>
</reference>
<dbReference type="Proteomes" id="UP001460270">
    <property type="component" value="Unassembled WGS sequence"/>
</dbReference>